<dbReference type="GO" id="GO:0008696">
    <property type="term" value="F:4-amino-4-deoxychorismate lyase activity"/>
    <property type="evidence" value="ECO:0007669"/>
    <property type="project" value="UniProtKB-EC"/>
</dbReference>
<dbReference type="CDD" id="cd01558">
    <property type="entry name" value="D-AAT_like"/>
    <property type="match status" value="1"/>
</dbReference>
<reference evidence="13" key="1">
    <citation type="journal article" date="2015" name="ISME J.">
        <title>Aquifer environment selects for microbial species cohorts in sediment and groundwater.</title>
        <authorList>
            <person name="Hug L.A."/>
            <person name="Thomas B.C."/>
            <person name="Brown C.T."/>
            <person name="Frischkorn K.R."/>
            <person name="Williams K.H."/>
            <person name="Tringe S.G."/>
            <person name="Banfield J.F."/>
        </authorList>
    </citation>
    <scope>NUCLEOTIDE SEQUENCE</scope>
</reference>
<keyword evidence="13" id="KW-0032">Aminotransferase</keyword>
<dbReference type="AlphaFoldDB" id="A0A0H4TGJ3"/>
<dbReference type="GO" id="GO:0008652">
    <property type="term" value="P:amino acid biosynthetic process"/>
    <property type="evidence" value="ECO:0007669"/>
    <property type="project" value="UniProtKB-ARBA"/>
</dbReference>
<evidence type="ECO:0000256" key="5">
    <source>
        <dbReference type="ARBA" id="ARBA00035633"/>
    </source>
</evidence>
<evidence type="ECO:0000256" key="1">
    <source>
        <dbReference type="ARBA" id="ARBA00001933"/>
    </source>
</evidence>
<dbReference type="InterPro" id="IPR043131">
    <property type="entry name" value="BCAT-like_N"/>
</dbReference>
<evidence type="ECO:0000256" key="6">
    <source>
        <dbReference type="ARBA" id="ARBA00035676"/>
    </source>
</evidence>
<evidence type="ECO:0000256" key="10">
    <source>
        <dbReference type="ARBA" id="ARBA00080135"/>
    </source>
</evidence>
<dbReference type="PROSITE" id="PS00770">
    <property type="entry name" value="AA_TRANSFER_CLASS_4"/>
    <property type="match status" value="1"/>
</dbReference>
<dbReference type="InterPro" id="IPR050571">
    <property type="entry name" value="Class-IV_PLP-Dep_Aminotrnsfr"/>
</dbReference>
<dbReference type="Gene3D" id="3.30.470.10">
    <property type="match status" value="1"/>
</dbReference>
<evidence type="ECO:0000256" key="4">
    <source>
        <dbReference type="ARBA" id="ARBA00022909"/>
    </source>
</evidence>
<evidence type="ECO:0000256" key="7">
    <source>
        <dbReference type="ARBA" id="ARBA00049529"/>
    </source>
</evidence>
<name>A0A0H4TGJ3_9GAMM</name>
<keyword evidence="4" id="KW-0289">Folate biosynthesis</keyword>
<comment type="catalytic activity">
    <reaction evidence="7">
        <text>4-amino-4-deoxychorismate = 4-aminobenzoate + pyruvate + H(+)</text>
        <dbReference type="Rhea" id="RHEA:16201"/>
        <dbReference type="ChEBI" id="CHEBI:15361"/>
        <dbReference type="ChEBI" id="CHEBI:15378"/>
        <dbReference type="ChEBI" id="CHEBI:17836"/>
        <dbReference type="ChEBI" id="CHEBI:58406"/>
        <dbReference type="EC" id="4.1.3.38"/>
    </reaction>
</comment>
<evidence type="ECO:0000256" key="8">
    <source>
        <dbReference type="ARBA" id="ARBA00054027"/>
    </source>
</evidence>
<comment type="function">
    <text evidence="8">Involved in the biosynthesis of p-aminobenzoate (PABA), a precursor of tetrahydrofolate. Converts 4-amino-4-deoxychorismate into 4-aminobenzoate (PABA) and pyruvate.</text>
</comment>
<dbReference type="InterPro" id="IPR018300">
    <property type="entry name" value="Aminotrans_IV_CS"/>
</dbReference>
<organism evidence="13">
    <name type="scientific">uncultured gamma proteobacterium Rifle_16ft_4_minimus_38164</name>
    <dbReference type="NCBI Taxonomy" id="1665199"/>
    <lineage>
        <taxon>Bacteria</taxon>
        <taxon>Pseudomonadati</taxon>
        <taxon>Pseudomonadota</taxon>
        <taxon>Gammaproteobacteria</taxon>
        <taxon>environmental samples</taxon>
    </lineage>
</organism>
<evidence type="ECO:0000256" key="3">
    <source>
        <dbReference type="ARBA" id="ARBA00022898"/>
    </source>
</evidence>
<accession>A0A0H4TGJ3</accession>
<dbReference type="GO" id="GO:0008483">
    <property type="term" value="F:transaminase activity"/>
    <property type="evidence" value="ECO:0007669"/>
    <property type="project" value="UniProtKB-KW"/>
</dbReference>
<dbReference type="InterPro" id="IPR036038">
    <property type="entry name" value="Aminotransferase-like"/>
</dbReference>
<keyword evidence="3 12" id="KW-0663">Pyridoxal phosphate</keyword>
<dbReference type="Gene3D" id="3.20.10.10">
    <property type="entry name" value="D-amino Acid Aminotransferase, subunit A, domain 2"/>
    <property type="match status" value="1"/>
</dbReference>
<keyword evidence="13" id="KW-0808">Transferase</keyword>
<dbReference type="PANTHER" id="PTHR42743:SF10">
    <property type="entry name" value="D-ALANINE AMINOTRANSFERASE"/>
    <property type="match status" value="1"/>
</dbReference>
<comment type="cofactor">
    <cofactor evidence="1 12">
        <name>pyridoxal 5'-phosphate</name>
        <dbReference type="ChEBI" id="CHEBI:597326"/>
    </cofactor>
</comment>
<dbReference type="EMBL" id="KT007086">
    <property type="protein sequence ID" value="AKQ05802.1"/>
    <property type="molecule type" value="Genomic_DNA"/>
</dbReference>
<dbReference type="EC" id="4.1.3.38" evidence="6"/>
<dbReference type="GO" id="GO:0005829">
    <property type="term" value="C:cytosol"/>
    <property type="evidence" value="ECO:0007669"/>
    <property type="project" value="TreeGrafter"/>
</dbReference>
<protein>
    <recommendedName>
        <fullName evidence="9">Aminodeoxychorismate lyase</fullName>
        <ecNumber evidence="6">4.1.3.38</ecNumber>
    </recommendedName>
    <alternativeName>
        <fullName evidence="10">4-amino-4-deoxychorismate lyase</fullName>
    </alternativeName>
</protein>
<comment type="pathway">
    <text evidence="5">Cofactor biosynthesis; tetrahydrofolate biosynthesis; 4-aminobenzoate from chorismate: step 2/2.</text>
</comment>
<proteinExistence type="inferred from homology"/>
<evidence type="ECO:0000256" key="2">
    <source>
        <dbReference type="ARBA" id="ARBA00009320"/>
    </source>
</evidence>
<dbReference type="FunFam" id="3.20.10.10:FF:000002">
    <property type="entry name" value="D-alanine aminotransferase"/>
    <property type="match status" value="1"/>
</dbReference>
<evidence type="ECO:0000313" key="13">
    <source>
        <dbReference type="EMBL" id="AKQ05802.1"/>
    </source>
</evidence>
<comment type="similarity">
    <text evidence="2 11">Belongs to the class-IV pyridoxal-phosphate-dependent aminotransferase family.</text>
</comment>
<evidence type="ECO:0000256" key="9">
    <source>
        <dbReference type="ARBA" id="ARBA00069174"/>
    </source>
</evidence>
<dbReference type="SUPFAM" id="SSF56752">
    <property type="entry name" value="D-aminoacid aminotransferase-like PLP-dependent enzymes"/>
    <property type="match status" value="1"/>
</dbReference>
<evidence type="ECO:0000256" key="11">
    <source>
        <dbReference type="RuleBase" id="RU004106"/>
    </source>
</evidence>
<evidence type="ECO:0000256" key="12">
    <source>
        <dbReference type="RuleBase" id="RU004516"/>
    </source>
</evidence>
<dbReference type="GO" id="GO:0046656">
    <property type="term" value="P:folic acid biosynthetic process"/>
    <property type="evidence" value="ECO:0007669"/>
    <property type="project" value="UniProtKB-KW"/>
</dbReference>
<dbReference type="InterPro" id="IPR001544">
    <property type="entry name" value="Aminotrans_IV"/>
</dbReference>
<dbReference type="Pfam" id="PF01063">
    <property type="entry name" value="Aminotran_4"/>
    <property type="match status" value="1"/>
</dbReference>
<sequence length="278" mass="31265">MGNVYLNGKYLPLEDAKISVLDRGFTFGDGVYEVFLVYQRKIFRLAEHLERLDRSLAGIYMKNPRTNDEWKQILKDLVDDNPADNQSLYLQITRGVSERDHSIALAKEPTIFAMSKVLPQRNLVHGISAITCEDIRWKLCDIKAITLLPSVLLRHRAMQAGATEAILFKGDIVTEGAASNVFIVSNGVVKTPPKDSSILPGITRDLVLELLQREGVPCRETSITREELRSAGEIWITSSTWEIVPVIKLDERPVGDGNPGKVWEKAMEIYQKFKSSPD</sequence>
<dbReference type="PANTHER" id="PTHR42743">
    <property type="entry name" value="AMINO-ACID AMINOTRANSFERASE"/>
    <property type="match status" value="1"/>
</dbReference>
<dbReference type="InterPro" id="IPR043132">
    <property type="entry name" value="BCAT-like_C"/>
</dbReference>